<dbReference type="Proteomes" id="UP000249633">
    <property type="component" value="Unassembled WGS sequence"/>
</dbReference>
<evidence type="ECO:0000313" key="2">
    <source>
        <dbReference type="Proteomes" id="UP000249633"/>
    </source>
</evidence>
<sequence length="155" mass="17380">MEDVPERRFTPVHSTPLGTRYVLMSDIPRRLQDHCEFFARSRRALLLLPEGSTAVFYEDWLLWADSIDVDSNPPPLASGGVVRAERVRFTSSVPQFRCDRCGAAAQYSADDGLTNLLQLSFDSGSGNVFGDSKRLDIDICHGCLRETFGPWLRVV</sequence>
<gene>
    <name evidence="1" type="ORF">DI603_12590</name>
</gene>
<reference evidence="1 2" key="1">
    <citation type="submission" date="2017-08" db="EMBL/GenBank/DDBJ databases">
        <title>Infants hospitalized years apart are colonized by the same room-sourced microbial strains.</title>
        <authorList>
            <person name="Brooks B."/>
            <person name="Olm M.R."/>
            <person name="Firek B.A."/>
            <person name="Baker R."/>
            <person name="Thomas B.C."/>
            <person name="Morowitz M.J."/>
            <person name="Banfield J.F."/>
        </authorList>
    </citation>
    <scope>NUCLEOTIDE SEQUENCE [LARGE SCALE GENOMIC DNA]</scope>
    <source>
        <strain evidence="1">S2_012_000_R2_81</strain>
    </source>
</reference>
<dbReference type="AlphaFoldDB" id="A0A2W5DKN3"/>
<dbReference type="EMBL" id="QFOD01000011">
    <property type="protein sequence ID" value="PZP31203.1"/>
    <property type="molecule type" value="Genomic_DNA"/>
</dbReference>
<comment type="caution">
    <text evidence="1">The sequence shown here is derived from an EMBL/GenBank/DDBJ whole genome shotgun (WGS) entry which is preliminary data.</text>
</comment>
<organism evidence="1 2">
    <name type="scientific">Roseateles depolymerans</name>
    <dbReference type="NCBI Taxonomy" id="76731"/>
    <lineage>
        <taxon>Bacteria</taxon>
        <taxon>Pseudomonadati</taxon>
        <taxon>Pseudomonadota</taxon>
        <taxon>Betaproteobacteria</taxon>
        <taxon>Burkholderiales</taxon>
        <taxon>Sphaerotilaceae</taxon>
        <taxon>Roseateles</taxon>
    </lineage>
</organism>
<proteinExistence type="predicted"/>
<accession>A0A2W5DKN3</accession>
<evidence type="ECO:0000313" key="1">
    <source>
        <dbReference type="EMBL" id="PZP31203.1"/>
    </source>
</evidence>
<protein>
    <submittedName>
        <fullName evidence="1">Uncharacterized protein</fullName>
    </submittedName>
</protein>
<name>A0A2W5DKN3_9BURK</name>